<feature type="region of interest" description="Disordered" evidence="1">
    <location>
        <begin position="80"/>
        <end position="111"/>
    </location>
</feature>
<proteinExistence type="predicted"/>
<feature type="compositionally biased region" description="Basic and acidic residues" evidence="1">
    <location>
        <begin position="233"/>
        <end position="249"/>
    </location>
</feature>
<evidence type="ECO:0000256" key="1">
    <source>
        <dbReference type="SAM" id="MobiDB-lite"/>
    </source>
</evidence>
<protein>
    <submittedName>
        <fullName evidence="2">Uncharacterized protein</fullName>
    </submittedName>
</protein>
<dbReference type="EMBL" id="JAFIQS010000006">
    <property type="protein sequence ID" value="KAG5168515.1"/>
    <property type="molecule type" value="Genomic_DNA"/>
</dbReference>
<gene>
    <name evidence="2" type="ORF">JR316_007115</name>
</gene>
<reference evidence="2" key="1">
    <citation type="submission" date="2021-02" db="EMBL/GenBank/DDBJ databases">
        <title>Psilocybe cubensis genome.</title>
        <authorList>
            <person name="Mckernan K.J."/>
            <person name="Crawford S."/>
            <person name="Trippe A."/>
            <person name="Kane L.T."/>
            <person name="Mclaughlin S."/>
        </authorList>
    </citation>
    <scope>NUCLEOTIDE SEQUENCE [LARGE SCALE GENOMIC DNA]</scope>
    <source>
        <strain evidence="2">MGC-MH-2018</strain>
    </source>
</reference>
<name>A0A8H8CKL0_PSICU</name>
<accession>A0A8H8CKL0</accession>
<sequence length="276" mass="31232">MESANASLKTDKVTTSKGMFPPEYPPPVLLTTFFGVAVVRPSHISTGASAEFITFSEYARSSRLVRSLSLEDMSPKYLALGPEDSERIPEFSPEEPSSRQRPSGDPDWEDYELNHQKYPRQYLDHVDNPLGPRIENGAMAIRSDVEISSYTFWTRGSSYGDSMHPRKFPGRTQNMKYAKTRGRTETPVYLKAKEHRKMAMLKKRSVSPRQSEMQFGRKIPQVCEHAGSPARHSQMEKESSQRAPLTDEERSRINAYQLSLGLKNIPLNFLPLSGSS</sequence>
<organism evidence="2">
    <name type="scientific">Psilocybe cubensis</name>
    <name type="common">Psychedelic mushroom</name>
    <name type="synonym">Stropharia cubensis</name>
    <dbReference type="NCBI Taxonomy" id="181762"/>
    <lineage>
        <taxon>Eukaryota</taxon>
        <taxon>Fungi</taxon>
        <taxon>Dikarya</taxon>
        <taxon>Basidiomycota</taxon>
        <taxon>Agaricomycotina</taxon>
        <taxon>Agaricomycetes</taxon>
        <taxon>Agaricomycetidae</taxon>
        <taxon>Agaricales</taxon>
        <taxon>Agaricineae</taxon>
        <taxon>Strophariaceae</taxon>
        <taxon>Psilocybe</taxon>
    </lineage>
</organism>
<dbReference type="AlphaFoldDB" id="A0A8H8CKL0"/>
<feature type="region of interest" description="Disordered" evidence="1">
    <location>
        <begin position="225"/>
        <end position="249"/>
    </location>
</feature>
<evidence type="ECO:0000313" key="2">
    <source>
        <dbReference type="EMBL" id="KAG5168515.1"/>
    </source>
</evidence>
<comment type="caution">
    <text evidence="2">The sequence shown here is derived from an EMBL/GenBank/DDBJ whole genome shotgun (WGS) entry which is preliminary data.</text>
</comment>